<dbReference type="EMBL" id="PEDF01000018">
    <property type="protein sequence ID" value="RFZ46857.1"/>
    <property type="molecule type" value="Genomic_DNA"/>
</dbReference>
<name>A0A3E2N1W1_MYCMR</name>
<dbReference type="AlphaFoldDB" id="A0A3E2N1W1"/>
<reference evidence="2 3" key="1">
    <citation type="journal article" date="2018" name="Sci. Rep.">
        <title>Extensive genomic diversity among Mycobacterium marinum strains revealed by whole genome sequencing.</title>
        <authorList>
            <person name="Das S."/>
            <person name="Pettersson B.M."/>
            <person name="Behra P.R."/>
            <person name="Mallick A."/>
            <person name="Cheramie M."/>
            <person name="Ramesh M."/>
            <person name="Shirreff L."/>
            <person name="DuCote T."/>
            <person name="Dasgupta S."/>
            <person name="Ennis D.G."/>
            <person name="Kirsebom L.A."/>
        </authorList>
    </citation>
    <scope>NUCLEOTIDE SEQUENCE [LARGE SCALE GENOMIC DNA]</scope>
    <source>
        <strain evidence="2 3">Davis1</strain>
    </source>
</reference>
<evidence type="ECO:0000313" key="3">
    <source>
        <dbReference type="Proteomes" id="UP000257451"/>
    </source>
</evidence>
<dbReference type="Pfam" id="PF20376">
    <property type="entry name" value="DUF6671"/>
    <property type="match status" value="1"/>
</dbReference>
<dbReference type="InterPro" id="IPR046612">
    <property type="entry name" value="DUF6671"/>
</dbReference>
<evidence type="ECO:0000259" key="1">
    <source>
        <dbReference type="Pfam" id="PF20376"/>
    </source>
</evidence>
<dbReference type="GeneID" id="34339990"/>
<organism evidence="2 3">
    <name type="scientific">Mycobacterium marinum</name>
    <dbReference type="NCBI Taxonomy" id="1781"/>
    <lineage>
        <taxon>Bacteria</taxon>
        <taxon>Bacillati</taxon>
        <taxon>Actinomycetota</taxon>
        <taxon>Actinomycetes</taxon>
        <taxon>Mycobacteriales</taxon>
        <taxon>Mycobacteriaceae</taxon>
        <taxon>Mycobacterium</taxon>
        <taxon>Mycobacterium ulcerans group</taxon>
    </lineage>
</organism>
<protein>
    <recommendedName>
        <fullName evidence="1">DUF6671 domain-containing protein</fullName>
    </recommendedName>
</protein>
<dbReference type="Proteomes" id="UP000257451">
    <property type="component" value="Unassembled WGS sequence"/>
</dbReference>
<feature type="domain" description="DUF6671" evidence="1">
    <location>
        <begin position="76"/>
        <end position="289"/>
    </location>
</feature>
<evidence type="ECO:0000313" key="2">
    <source>
        <dbReference type="EMBL" id="RFZ46857.1"/>
    </source>
</evidence>
<gene>
    <name evidence="2" type="ORF">DAVIS_00551</name>
</gene>
<sequence>MTRKDLPDRTIDSYAGALIAMGTMHGKEHQVAPAFATTLRARVVAPAGIDTDQFGTFAGEVTRAKTPLAAATAKARIAMGSADVPYGLASEASYHTWCGLAAMHEEILVFVDDTRDIRVVEGVNVPGAPGPPTAVDTADDAVRAAHRFGFPQQGAIVKTRVGDQVQVFGKGITDADTLIQVVGAAIAAGDHHSVWVEPDLRAHHNPSRRDVLSVLAARLANRLATYCPHCSCPGYGKVAVREGLACRACGWPTRVVSADILACPACEHYARVERNQALADPRHCPQCNP</sequence>
<dbReference type="RefSeq" id="WP_050674640.1">
    <property type="nucleotide sequence ID" value="NZ_BQLC01000238.1"/>
</dbReference>
<comment type="caution">
    <text evidence="2">The sequence shown here is derived from an EMBL/GenBank/DDBJ whole genome shotgun (WGS) entry which is preliminary data.</text>
</comment>
<accession>A0A3E2N1W1</accession>
<proteinExistence type="predicted"/>